<dbReference type="InterPro" id="IPR036397">
    <property type="entry name" value="RNaseH_sf"/>
</dbReference>
<proteinExistence type="predicted"/>
<name>A0A3P6T534_CYLGO</name>
<keyword evidence="2" id="KW-1185">Reference proteome</keyword>
<dbReference type="Gene3D" id="3.30.420.10">
    <property type="entry name" value="Ribonuclease H-like superfamily/Ribonuclease H"/>
    <property type="match status" value="1"/>
</dbReference>
<evidence type="ECO:0000313" key="1">
    <source>
        <dbReference type="EMBL" id="VDK60211.1"/>
    </source>
</evidence>
<sequence length="176" mass="19574">MTRKRGWCDTHILRFAPASTIQEYSCGLTTSKSRGRRAIAIGAITREGVVPGCTRVVIRGRSAMDGDFLGDMNHAVFKEWIRSSIPHMLAFAGGRPVSIIVDNASYHSRQLEKFSPKLNSFRKVLMTTTFKIPSRSSTKAMIEDYLRSKGILVADNSAKEDLLVKVLAILKRSTVE</sequence>
<dbReference type="PANTHER" id="PTHR33939">
    <property type="entry name" value="PROTEIN CBG22215"/>
    <property type="match status" value="1"/>
</dbReference>
<dbReference type="Proteomes" id="UP000271889">
    <property type="component" value="Unassembled WGS sequence"/>
</dbReference>
<dbReference type="EMBL" id="UYRV01014302">
    <property type="protein sequence ID" value="VDK60211.1"/>
    <property type="molecule type" value="Genomic_DNA"/>
</dbReference>
<organism evidence="1 2">
    <name type="scientific">Cylicostephanus goldi</name>
    <name type="common">Nematode worm</name>
    <dbReference type="NCBI Taxonomy" id="71465"/>
    <lineage>
        <taxon>Eukaryota</taxon>
        <taxon>Metazoa</taxon>
        <taxon>Ecdysozoa</taxon>
        <taxon>Nematoda</taxon>
        <taxon>Chromadorea</taxon>
        <taxon>Rhabditida</taxon>
        <taxon>Rhabditina</taxon>
        <taxon>Rhabditomorpha</taxon>
        <taxon>Strongyloidea</taxon>
        <taxon>Strongylidae</taxon>
        <taxon>Cylicostephanus</taxon>
    </lineage>
</organism>
<dbReference type="AlphaFoldDB" id="A0A3P6T534"/>
<dbReference type="GO" id="GO:0003676">
    <property type="term" value="F:nucleic acid binding"/>
    <property type="evidence" value="ECO:0007669"/>
    <property type="project" value="InterPro"/>
</dbReference>
<dbReference type="OrthoDB" id="5874348at2759"/>
<evidence type="ECO:0000313" key="2">
    <source>
        <dbReference type="Proteomes" id="UP000271889"/>
    </source>
</evidence>
<evidence type="ECO:0008006" key="3">
    <source>
        <dbReference type="Google" id="ProtNLM"/>
    </source>
</evidence>
<dbReference type="PANTHER" id="PTHR33939:SF1">
    <property type="entry name" value="DUF4371 DOMAIN-CONTAINING PROTEIN"/>
    <property type="match status" value="1"/>
</dbReference>
<accession>A0A3P6T534</accession>
<protein>
    <recommendedName>
        <fullName evidence="3">Tc1-like transposase DDE domain-containing protein</fullName>
    </recommendedName>
</protein>
<gene>
    <name evidence="1" type="ORF">CGOC_LOCUS4934</name>
</gene>
<reference evidence="1 2" key="1">
    <citation type="submission" date="2018-11" db="EMBL/GenBank/DDBJ databases">
        <authorList>
            <consortium name="Pathogen Informatics"/>
        </authorList>
    </citation>
    <scope>NUCLEOTIDE SEQUENCE [LARGE SCALE GENOMIC DNA]</scope>
</reference>